<keyword evidence="5" id="KW-0539">Nucleus</keyword>
<comment type="subcellular location">
    <subcellularLocation>
        <location evidence="2">Cytoplasm</location>
    </subcellularLocation>
    <subcellularLocation>
        <location evidence="1">Nucleus</location>
    </subcellularLocation>
</comment>
<dbReference type="GO" id="GO:0005634">
    <property type="term" value="C:nucleus"/>
    <property type="evidence" value="ECO:0007669"/>
    <property type="project" value="UniProtKB-SubCell"/>
</dbReference>
<feature type="non-terminal residue" evidence="8">
    <location>
        <position position="199"/>
    </location>
</feature>
<keyword evidence="4" id="KW-0647">Proteasome</keyword>
<dbReference type="EMBL" id="JANBOI010002234">
    <property type="protein sequence ID" value="KAJ1723406.1"/>
    <property type="molecule type" value="Genomic_DNA"/>
</dbReference>
<feature type="compositionally biased region" description="Acidic residues" evidence="6">
    <location>
        <begin position="139"/>
        <end position="154"/>
    </location>
</feature>
<evidence type="ECO:0000256" key="1">
    <source>
        <dbReference type="ARBA" id="ARBA00004123"/>
    </source>
</evidence>
<feature type="domain" description="Pru" evidence="7">
    <location>
        <begin position="23"/>
        <end position="138"/>
    </location>
</feature>
<dbReference type="InterPro" id="IPR038633">
    <property type="entry name" value="Rpn13/ADRM1_Pru_sf"/>
</dbReference>
<name>A0A9W7XYI8_9FUNG</name>
<dbReference type="Proteomes" id="UP001143981">
    <property type="component" value="Unassembled WGS sequence"/>
</dbReference>
<evidence type="ECO:0000256" key="3">
    <source>
        <dbReference type="ARBA" id="ARBA00022490"/>
    </source>
</evidence>
<evidence type="ECO:0000313" key="8">
    <source>
        <dbReference type="EMBL" id="KAJ1723406.1"/>
    </source>
</evidence>
<evidence type="ECO:0000256" key="2">
    <source>
        <dbReference type="ARBA" id="ARBA00004496"/>
    </source>
</evidence>
<dbReference type="AlphaFoldDB" id="A0A9W7XYI8"/>
<evidence type="ECO:0000256" key="4">
    <source>
        <dbReference type="ARBA" id="ARBA00022942"/>
    </source>
</evidence>
<evidence type="ECO:0000313" key="9">
    <source>
        <dbReference type="Proteomes" id="UP001143981"/>
    </source>
</evidence>
<dbReference type="InterPro" id="IPR044868">
    <property type="entry name" value="Rpn13/ADRM1_Pru"/>
</dbReference>
<evidence type="ECO:0000256" key="6">
    <source>
        <dbReference type="SAM" id="MobiDB-lite"/>
    </source>
</evidence>
<evidence type="ECO:0000256" key="5">
    <source>
        <dbReference type="ARBA" id="ARBA00023242"/>
    </source>
</evidence>
<dbReference type="Gene3D" id="2.30.29.70">
    <property type="entry name" value="Proteasomal ubiquitin receptor Rpn13/ADRM1"/>
    <property type="match status" value="1"/>
</dbReference>
<dbReference type="GO" id="GO:0061133">
    <property type="term" value="F:endopeptidase activator activity"/>
    <property type="evidence" value="ECO:0007669"/>
    <property type="project" value="TreeGrafter"/>
</dbReference>
<dbReference type="Pfam" id="PF04683">
    <property type="entry name" value="Rpn13_ADRM1_Pru"/>
    <property type="match status" value="1"/>
</dbReference>
<dbReference type="PROSITE" id="PS51917">
    <property type="entry name" value="PRU"/>
    <property type="match status" value="1"/>
</dbReference>
<dbReference type="GO" id="GO:0070628">
    <property type="term" value="F:proteasome binding"/>
    <property type="evidence" value="ECO:0007669"/>
    <property type="project" value="TreeGrafter"/>
</dbReference>
<dbReference type="InterPro" id="IPR006773">
    <property type="entry name" value="Rpn13/ADRM1"/>
</dbReference>
<feature type="compositionally biased region" description="Basic and acidic residues" evidence="6">
    <location>
        <begin position="171"/>
        <end position="184"/>
    </location>
</feature>
<dbReference type="GO" id="GO:0005737">
    <property type="term" value="C:cytoplasm"/>
    <property type="evidence" value="ECO:0007669"/>
    <property type="project" value="UniProtKB-SubCell"/>
</dbReference>
<organism evidence="8 9">
    <name type="scientific">Coemansia biformis</name>
    <dbReference type="NCBI Taxonomy" id="1286918"/>
    <lineage>
        <taxon>Eukaryota</taxon>
        <taxon>Fungi</taxon>
        <taxon>Fungi incertae sedis</taxon>
        <taxon>Zoopagomycota</taxon>
        <taxon>Kickxellomycotina</taxon>
        <taxon>Kickxellomycetes</taxon>
        <taxon>Kickxellales</taxon>
        <taxon>Kickxellaceae</taxon>
        <taxon>Coemansia</taxon>
    </lineage>
</organism>
<comment type="caution">
    <text evidence="8">The sequence shown here is derived from an EMBL/GenBank/DDBJ whole genome shotgun (WGS) entry which is preliminary data.</text>
</comment>
<dbReference type="PANTHER" id="PTHR12225">
    <property type="entry name" value="ADHESION REGULATING MOLECULE 1 110 KDA CELL MEMBRANE GLYCOPROTEIN"/>
    <property type="match status" value="1"/>
</dbReference>
<dbReference type="OrthoDB" id="340431at2759"/>
<accession>A0A9W7XYI8</accession>
<evidence type="ECO:0000259" key="7">
    <source>
        <dbReference type="PROSITE" id="PS51917"/>
    </source>
</evidence>
<dbReference type="FunFam" id="2.30.29.70:FF:000001">
    <property type="entry name" value="Proteasomal ubiquitin receptor ADRM1"/>
    <property type="match status" value="1"/>
</dbReference>
<gene>
    <name evidence="8" type="ORF">LPJ61_005828</name>
</gene>
<feature type="region of interest" description="Disordered" evidence="6">
    <location>
        <begin position="136"/>
        <end position="199"/>
    </location>
</feature>
<dbReference type="PANTHER" id="PTHR12225:SF0">
    <property type="entry name" value="PROTEASOMAL UBIQUITIN RECEPTOR ADRM1"/>
    <property type="match status" value="1"/>
</dbReference>
<reference evidence="8" key="1">
    <citation type="submission" date="2022-07" db="EMBL/GenBank/DDBJ databases">
        <title>Phylogenomic reconstructions and comparative analyses of Kickxellomycotina fungi.</title>
        <authorList>
            <person name="Reynolds N.K."/>
            <person name="Stajich J.E."/>
            <person name="Barry K."/>
            <person name="Grigoriev I.V."/>
            <person name="Crous P."/>
            <person name="Smith M.E."/>
        </authorList>
    </citation>
    <scope>NUCLEOTIDE SEQUENCE</scope>
    <source>
        <strain evidence="8">BCRC 34381</strain>
    </source>
</reference>
<proteinExistence type="predicted"/>
<keyword evidence="3" id="KW-0963">Cytoplasm</keyword>
<feature type="region of interest" description="Disordered" evidence="6">
    <location>
        <begin position="1"/>
        <end position="21"/>
    </location>
</feature>
<dbReference type="CDD" id="cd13314">
    <property type="entry name" value="PH_Rpn13"/>
    <property type="match status" value="1"/>
</dbReference>
<sequence>MATPLFSQQPRRGGPGAGRAGGSIAGSLVEFKAGRLFRDGQTNWVRPDPRRGICFARKEDDGLLRFCWKDRQAGSQVEEELIVFPGDVYLEKVQQTSGRVYVLKFRSSSQRLFFWLQEADADSDKALIHRVNAILGAGSEDDDEEEEDEEEGDEEGGRLDDSTPAMLRRQGSREAEVLSRHREQSALAQENPALHGNTL</sequence>
<dbReference type="GO" id="GO:0008541">
    <property type="term" value="C:proteasome regulatory particle, lid subcomplex"/>
    <property type="evidence" value="ECO:0007669"/>
    <property type="project" value="TreeGrafter"/>
</dbReference>
<protein>
    <recommendedName>
        <fullName evidence="7">Pru domain-containing protein</fullName>
    </recommendedName>
</protein>
<keyword evidence="9" id="KW-1185">Reference proteome</keyword>